<dbReference type="InterPro" id="IPR006600">
    <property type="entry name" value="HTH_CenpB_DNA-bd_dom"/>
</dbReference>
<dbReference type="AlphaFoldDB" id="A0A225UU76"/>
<dbReference type="PANTHER" id="PTHR19303:SF73">
    <property type="entry name" value="PROTEIN PDC2"/>
    <property type="match status" value="1"/>
</dbReference>
<accession>A0A225UU76</accession>
<dbReference type="Pfam" id="PF03221">
    <property type="entry name" value="HTH_Tnp_Tc5"/>
    <property type="match status" value="1"/>
</dbReference>
<protein>
    <submittedName>
        <fullName evidence="3">CENPB protein Homeodomainlike</fullName>
    </submittedName>
</protein>
<evidence type="ECO:0000259" key="2">
    <source>
        <dbReference type="PROSITE" id="PS51253"/>
    </source>
</evidence>
<proteinExistence type="predicted"/>
<keyword evidence="4" id="KW-1185">Reference proteome</keyword>
<dbReference type="InterPro" id="IPR004875">
    <property type="entry name" value="DDE_SF_endonuclease_dom"/>
</dbReference>
<dbReference type="GO" id="GO:0005634">
    <property type="term" value="C:nucleus"/>
    <property type="evidence" value="ECO:0007669"/>
    <property type="project" value="TreeGrafter"/>
</dbReference>
<dbReference type="InterPro" id="IPR050863">
    <property type="entry name" value="CenT-Element_Derived"/>
</dbReference>
<name>A0A225UU76_9STRA</name>
<dbReference type="OrthoDB" id="166568at2759"/>
<dbReference type="PANTHER" id="PTHR19303">
    <property type="entry name" value="TRANSPOSON"/>
    <property type="match status" value="1"/>
</dbReference>
<dbReference type="Gene3D" id="1.10.10.60">
    <property type="entry name" value="Homeodomain-like"/>
    <property type="match status" value="1"/>
</dbReference>
<reference evidence="4" key="1">
    <citation type="submission" date="2017-03" db="EMBL/GenBank/DDBJ databases">
        <title>Phytopthora megakarya and P. palmivora, two closely related causual agents of cacao black pod achieved similar genome size and gene model numbers by different mechanisms.</title>
        <authorList>
            <person name="Ali S."/>
            <person name="Shao J."/>
            <person name="Larry D.J."/>
            <person name="Kronmiller B."/>
            <person name="Shen D."/>
            <person name="Strem M.D."/>
            <person name="Melnick R.L."/>
            <person name="Guiltinan M.J."/>
            <person name="Tyler B.M."/>
            <person name="Meinhardt L.W."/>
            <person name="Bailey B.A."/>
        </authorList>
    </citation>
    <scope>NUCLEOTIDE SEQUENCE [LARGE SCALE GENOMIC DNA]</scope>
    <source>
        <strain evidence="4">zdho120</strain>
    </source>
</reference>
<sequence>MWTRDSPFLTQPQLAEQAKHEFLLVKRKHFLAVRDEDSDIKRARPLNFPELDQALANWVLHCQARRIFLDGNMVRAKGARLQDKLEIADDEKIAFSNVWLQSFQKSHGFKSFRVHGESGSVNMATIDEQIKRLRAVIQQYAVADVYNFDETGLFYKLCPDKIIARQLFEGAKKSKTQITVALACNADGSDMREPLFIGHANKPRYRNNKKAWMTAVLYREWLVAFDQEMVAVGRKALLLIDNASSHIISAMDLGEVTVEYLPSNTTSKLQPLDAGIIAALKRRYRHRQLQHALDKEEEGVCDKDIYAIDQLLVMKWVKCRWRDIKGELVLNCVWHTKLIAR</sequence>
<dbReference type="PROSITE" id="PS51253">
    <property type="entry name" value="HTH_CENPB"/>
    <property type="match status" value="1"/>
</dbReference>
<dbReference type="SUPFAM" id="SSF46689">
    <property type="entry name" value="Homeodomain-like"/>
    <property type="match status" value="1"/>
</dbReference>
<feature type="domain" description="HTH CENPB-type" evidence="2">
    <location>
        <begin position="39"/>
        <end position="113"/>
    </location>
</feature>
<feature type="non-terminal residue" evidence="3">
    <location>
        <position position="341"/>
    </location>
</feature>
<dbReference type="GO" id="GO:0003677">
    <property type="term" value="F:DNA binding"/>
    <property type="evidence" value="ECO:0007669"/>
    <property type="project" value="UniProtKB-KW"/>
</dbReference>
<dbReference type="InterPro" id="IPR009057">
    <property type="entry name" value="Homeodomain-like_sf"/>
</dbReference>
<dbReference type="SMART" id="SM00674">
    <property type="entry name" value="CENPB"/>
    <property type="match status" value="1"/>
</dbReference>
<dbReference type="Pfam" id="PF03184">
    <property type="entry name" value="DDE_1"/>
    <property type="match status" value="1"/>
</dbReference>
<evidence type="ECO:0000313" key="4">
    <source>
        <dbReference type="Proteomes" id="UP000198211"/>
    </source>
</evidence>
<evidence type="ECO:0000256" key="1">
    <source>
        <dbReference type="ARBA" id="ARBA00023125"/>
    </source>
</evidence>
<dbReference type="Proteomes" id="UP000198211">
    <property type="component" value="Unassembled WGS sequence"/>
</dbReference>
<dbReference type="EMBL" id="NBNE01011379">
    <property type="protein sequence ID" value="OWY96640.1"/>
    <property type="molecule type" value="Genomic_DNA"/>
</dbReference>
<keyword evidence="3" id="KW-0371">Homeobox</keyword>
<organism evidence="3 4">
    <name type="scientific">Phytophthora megakarya</name>
    <dbReference type="NCBI Taxonomy" id="4795"/>
    <lineage>
        <taxon>Eukaryota</taxon>
        <taxon>Sar</taxon>
        <taxon>Stramenopiles</taxon>
        <taxon>Oomycota</taxon>
        <taxon>Peronosporomycetes</taxon>
        <taxon>Peronosporales</taxon>
        <taxon>Peronosporaceae</taxon>
        <taxon>Phytophthora</taxon>
    </lineage>
</organism>
<evidence type="ECO:0000313" key="3">
    <source>
        <dbReference type="EMBL" id="OWY96640.1"/>
    </source>
</evidence>
<keyword evidence="1 3" id="KW-0238">DNA-binding</keyword>
<comment type="caution">
    <text evidence="3">The sequence shown here is derived from an EMBL/GenBank/DDBJ whole genome shotgun (WGS) entry which is preliminary data.</text>
</comment>
<gene>
    <name evidence="3" type="ORF">PHMEG_00033045</name>
</gene>